<reference evidence="4" key="4">
    <citation type="journal article" date="2023" name="Microbiol. Resour. Announc.">
        <title>Complete Genome Sequence of Vulcanisaeta souniana Strain IC-059, a Hyperthermophilic Archaeon Isolated from Hot Spring Water in Japan.</title>
        <authorList>
            <person name="Kato S."/>
            <person name="Itoh T."/>
            <person name="Wu L."/>
            <person name="Ma J."/>
            <person name="Ohkuma M."/>
        </authorList>
    </citation>
    <scope>NUCLEOTIDE SEQUENCE</scope>
    <source>
        <strain evidence="4">JCM 11219</strain>
    </source>
</reference>
<feature type="domain" description="Glycosyl transferase family 1" evidence="2">
    <location>
        <begin position="210"/>
        <end position="372"/>
    </location>
</feature>
<keyword evidence="7" id="KW-1185">Reference proteome</keyword>
<accession>A0A830E5C4</accession>
<dbReference type="GO" id="GO:0016757">
    <property type="term" value="F:glycosyltransferase activity"/>
    <property type="evidence" value="ECO:0007669"/>
    <property type="project" value="InterPro"/>
</dbReference>
<evidence type="ECO:0008006" key="8">
    <source>
        <dbReference type="Google" id="ProtNLM"/>
    </source>
</evidence>
<dbReference type="InterPro" id="IPR028098">
    <property type="entry name" value="Glyco_trans_4-like_N"/>
</dbReference>
<organism evidence="5 6">
    <name type="scientific">Vulcanisaeta souniana JCM 11219</name>
    <dbReference type="NCBI Taxonomy" id="1293586"/>
    <lineage>
        <taxon>Archaea</taxon>
        <taxon>Thermoproteota</taxon>
        <taxon>Thermoprotei</taxon>
        <taxon>Thermoproteales</taxon>
        <taxon>Thermoproteaceae</taxon>
        <taxon>Vulcanisaeta</taxon>
    </lineage>
</organism>
<evidence type="ECO:0000313" key="4">
    <source>
        <dbReference type="EMBL" id="BDR92705.1"/>
    </source>
</evidence>
<proteinExistence type="predicted"/>
<gene>
    <name evidence="5" type="ORF">GCM10007112_21520</name>
    <name evidence="4" type="ORF">Vsou_17980</name>
</gene>
<dbReference type="PANTHER" id="PTHR46401">
    <property type="entry name" value="GLYCOSYLTRANSFERASE WBBK-RELATED"/>
    <property type="match status" value="1"/>
</dbReference>
<evidence type="ECO:0000259" key="3">
    <source>
        <dbReference type="Pfam" id="PF13439"/>
    </source>
</evidence>
<dbReference type="Pfam" id="PF00534">
    <property type="entry name" value="Glycos_transf_1"/>
    <property type="match status" value="1"/>
</dbReference>
<dbReference type="PANTHER" id="PTHR46401:SF2">
    <property type="entry name" value="GLYCOSYLTRANSFERASE WBBK-RELATED"/>
    <property type="match status" value="1"/>
</dbReference>
<reference evidence="7" key="3">
    <citation type="submission" date="2022-09" db="EMBL/GenBank/DDBJ databases">
        <title>Complete genome sequence of Vulcanisaeta souniana.</title>
        <authorList>
            <person name="Kato S."/>
            <person name="Itoh T."/>
            <person name="Ohkuma M."/>
        </authorList>
    </citation>
    <scope>NUCLEOTIDE SEQUENCE [LARGE SCALE GENOMIC DNA]</scope>
    <source>
        <strain evidence="7">JCM 11219</strain>
    </source>
</reference>
<dbReference type="CDD" id="cd03809">
    <property type="entry name" value="GT4_MtfB-like"/>
    <property type="match status" value="1"/>
</dbReference>
<evidence type="ECO:0000313" key="6">
    <source>
        <dbReference type="Proteomes" id="UP000657075"/>
    </source>
</evidence>
<evidence type="ECO:0000256" key="1">
    <source>
        <dbReference type="ARBA" id="ARBA00022679"/>
    </source>
</evidence>
<dbReference type="AlphaFoldDB" id="A0A830E5C4"/>
<dbReference type="SUPFAM" id="SSF53756">
    <property type="entry name" value="UDP-Glycosyltransferase/glycogen phosphorylase"/>
    <property type="match status" value="1"/>
</dbReference>
<dbReference type="EMBL" id="AP026830">
    <property type="protein sequence ID" value="BDR92705.1"/>
    <property type="molecule type" value="Genomic_DNA"/>
</dbReference>
<evidence type="ECO:0000259" key="2">
    <source>
        <dbReference type="Pfam" id="PF00534"/>
    </source>
</evidence>
<feature type="domain" description="Glycosyltransferase subfamily 4-like N-terminal" evidence="3">
    <location>
        <begin position="21"/>
        <end position="185"/>
    </location>
</feature>
<reference evidence="5" key="1">
    <citation type="journal article" date="2014" name="Int. J. Syst. Evol. Microbiol.">
        <title>Complete genome sequence of Corynebacterium casei LMG S-19264T (=DSM 44701T), isolated from a smear-ripened cheese.</title>
        <authorList>
            <consortium name="US DOE Joint Genome Institute (JGI-PGF)"/>
            <person name="Walter F."/>
            <person name="Albersmeier A."/>
            <person name="Kalinowski J."/>
            <person name="Ruckert C."/>
        </authorList>
    </citation>
    <scope>NUCLEOTIDE SEQUENCE</scope>
    <source>
        <strain evidence="5">JCM 11219</strain>
    </source>
</reference>
<dbReference type="Proteomes" id="UP001060771">
    <property type="component" value="Chromosome"/>
</dbReference>
<dbReference type="GeneID" id="76207339"/>
<dbReference type="Proteomes" id="UP000657075">
    <property type="component" value="Unassembled WGS sequence"/>
</dbReference>
<keyword evidence="1" id="KW-0808">Transferase</keyword>
<dbReference type="Pfam" id="PF13439">
    <property type="entry name" value="Glyco_transf_4"/>
    <property type="match status" value="1"/>
</dbReference>
<evidence type="ECO:0000313" key="7">
    <source>
        <dbReference type="Proteomes" id="UP001060771"/>
    </source>
</evidence>
<name>A0A830E5C4_9CREN</name>
<dbReference type="OrthoDB" id="132546at2157"/>
<evidence type="ECO:0000313" key="5">
    <source>
        <dbReference type="EMBL" id="GGI84282.1"/>
    </source>
</evidence>
<sequence length="395" mass="45449">MVINVLIVADHYDMQRKNPSGIYYYIFNLIKGLKKFKNIKIYTLRLMNNDELGHKDYVFTTYSYSPLSLLLRNIRLGLDSQFMELLRNIDIVHLPVWGFSYIPFVLLKQLFKFKLIVTIHDIGNIILPYLYAYGYMERIGLLLSLRYLNKYVDSIIAISKSTKYDLMNIANIPEAKIQVIYNGIDEIFRPINKNYAKSYVYSKYGIDHDCIIYVGTAHPRKNLARLLLAYFIAVLRGLNHDLVLVGTVKNQLNELLNNALLNSEKLKQYKDLILSKIKAIGYVPREDLPYLYSACDISVFLSLYEGFGFPVAEAMACGTPVIASNISSMPEIVGDAGILVNPYDIEEITQAILKLANDIDLRQELSKRAFKRSLHFKWDITAKRTAELYYKLLAS</sequence>
<protein>
    <recommendedName>
        <fullName evidence="8">Glycosyltransferase family 1 protein</fullName>
    </recommendedName>
</protein>
<dbReference type="EMBL" id="BMNM01000011">
    <property type="protein sequence ID" value="GGI84282.1"/>
    <property type="molecule type" value="Genomic_DNA"/>
</dbReference>
<dbReference type="Gene3D" id="3.40.50.2000">
    <property type="entry name" value="Glycogen Phosphorylase B"/>
    <property type="match status" value="2"/>
</dbReference>
<dbReference type="InterPro" id="IPR001296">
    <property type="entry name" value="Glyco_trans_1"/>
</dbReference>
<dbReference type="RefSeq" id="WP_054843888.1">
    <property type="nucleotide sequence ID" value="NZ_AP026830.1"/>
</dbReference>
<reference evidence="5" key="2">
    <citation type="submission" date="2020-09" db="EMBL/GenBank/DDBJ databases">
        <authorList>
            <person name="Sun Q."/>
            <person name="Ohkuma M."/>
        </authorList>
    </citation>
    <scope>NUCLEOTIDE SEQUENCE</scope>
    <source>
        <strain evidence="5">JCM 11219</strain>
    </source>
</reference>